<dbReference type="AlphaFoldDB" id="A0A316JBD9"/>
<gene>
    <name evidence="2" type="ORF">DKP76_05585</name>
</gene>
<dbReference type="OrthoDB" id="9812467at2"/>
<dbReference type="EMBL" id="QGDB01000002">
    <property type="protein sequence ID" value="PWL18561.1"/>
    <property type="molecule type" value="Genomic_DNA"/>
</dbReference>
<dbReference type="Pfam" id="PF13468">
    <property type="entry name" value="Glyoxalase_3"/>
    <property type="match status" value="1"/>
</dbReference>
<comment type="caution">
    <text evidence="2">The sequence shown here is derived from an EMBL/GenBank/DDBJ whole genome shotgun (WGS) entry which is preliminary data.</text>
</comment>
<reference evidence="2 3" key="1">
    <citation type="submission" date="2018-05" db="EMBL/GenBank/DDBJ databases">
        <title>Comparative genomic sequence analysis between strain HN4 and CCM 8460T (Falsochrobactrum ovis) will provide more evidence to prove that HN4 is a new species of Falsochrobactrum.</title>
        <authorList>
            <person name="Lyu W."/>
            <person name="Sun L."/>
            <person name="Yao L."/>
        </authorList>
    </citation>
    <scope>NUCLEOTIDE SEQUENCE [LARGE SCALE GENOMIC DNA]</scope>
    <source>
        <strain evidence="2 3">HN4</strain>
    </source>
</reference>
<accession>A0A316JBD9</accession>
<dbReference type="RefSeq" id="WP_109705460.1">
    <property type="nucleotide sequence ID" value="NZ_QGDB01000002.1"/>
</dbReference>
<feature type="domain" description="VOC" evidence="1">
    <location>
        <begin position="7"/>
        <end position="141"/>
    </location>
</feature>
<sequence>MSHPVKGVDHVFLLVDDLEESAAQYRRFGFTLSPRGLHSKEKGTGNYTIMFPEDYFELLGIVAETEGNLHQRKKLAAQGQGLHAIACRIDNAQQAKAELAELGIETGSVGAFSRPVQLPNGGEGVAAFETVAYAESEVPQGMVFMCQHKTRDTVWLPELLEHANGANALSAIFALSSDPETTARGFARLYRDGKAQAQDDGSWKVTTGAHSADLIVLTPQQAAETYPGVDFPATPANAFAVLRLRVSALEKARTSLDANGVPYIKTQNGIAILPENASGTLLEFSER</sequence>
<evidence type="ECO:0000313" key="2">
    <source>
        <dbReference type="EMBL" id="PWL18561.1"/>
    </source>
</evidence>
<name>A0A316JBD9_9HYPH</name>
<dbReference type="InterPro" id="IPR025870">
    <property type="entry name" value="Glyoxalase-like_dom"/>
</dbReference>
<dbReference type="InterPro" id="IPR037523">
    <property type="entry name" value="VOC_core"/>
</dbReference>
<dbReference type="Gene3D" id="3.10.180.10">
    <property type="entry name" value="2,3-Dihydroxybiphenyl 1,2-Dioxygenase, domain 1"/>
    <property type="match status" value="1"/>
</dbReference>
<dbReference type="InterPro" id="IPR029068">
    <property type="entry name" value="Glyas_Bleomycin-R_OHBP_Dase"/>
</dbReference>
<organism evidence="2 3">
    <name type="scientific">Falsochrobactrum shanghaiense</name>
    <dbReference type="NCBI Taxonomy" id="2201899"/>
    <lineage>
        <taxon>Bacteria</taxon>
        <taxon>Pseudomonadati</taxon>
        <taxon>Pseudomonadota</taxon>
        <taxon>Alphaproteobacteria</taxon>
        <taxon>Hyphomicrobiales</taxon>
        <taxon>Brucellaceae</taxon>
        <taxon>Falsochrobactrum</taxon>
    </lineage>
</organism>
<proteinExistence type="predicted"/>
<dbReference type="SUPFAM" id="SSF54593">
    <property type="entry name" value="Glyoxalase/Bleomycin resistance protein/Dihydroxybiphenyl dioxygenase"/>
    <property type="match status" value="1"/>
</dbReference>
<keyword evidence="3" id="KW-1185">Reference proteome</keyword>
<dbReference type="PANTHER" id="PTHR40265">
    <property type="entry name" value="BLL2707 PROTEIN"/>
    <property type="match status" value="1"/>
</dbReference>
<evidence type="ECO:0000259" key="1">
    <source>
        <dbReference type="PROSITE" id="PS51819"/>
    </source>
</evidence>
<dbReference type="PANTHER" id="PTHR40265:SF1">
    <property type="entry name" value="GLYOXALASE-LIKE DOMAIN-CONTAINING PROTEIN"/>
    <property type="match status" value="1"/>
</dbReference>
<evidence type="ECO:0000313" key="3">
    <source>
        <dbReference type="Proteomes" id="UP000245865"/>
    </source>
</evidence>
<protein>
    <submittedName>
        <fullName evidence="2">VOC family protein</fullName>
    </submittedName>
</protein>
<dbReference type="Proteomes" id="UP000245865">
    <property type="component" value="Unassembled WGS sequence"/>
</dbReference>
<dbReference type="PROSITE" id="PS51819">
    <property type="entry name" value="VOC"/>
    <property type="match status" value="1"/>
</dbReference>